<dbReference type="PANTHER" id="PTHR38605:SF1">
    <property type="entry name" value="ATPASE"/>
    <property type="match status" value="1"/>
</dbReference>
<dbReference type="Proteomes" id="UP000217935">
    <property type="component" value="Chromosome"/>
</dbReference>
<accession>A0A291GG62</accession>
<dbReference type="Pfam" id="PF04317">
    <property type="entry name" value="DUF463"/>
    <property type="match status" value="1"/>
</dbReference>
<gene>
    <name evidence="1" type="ORF">CEW89_17355</name>
</gene>
<evidence type="ECO:0000313" key="2">
    <source>
        <dbReference type="Proteomes" id="UP000217935"/>
    </source>
</evidence>
<reference evidence="1 2" key="1">
    <citation type="submission" date="2017-06" db="EMBL/GenBank/DDBJ databases">
        <title>Celeribacter sp. TSPH2 complete genome sequence.</title>
        <authorList>
            <person name="Woo J.-H."/>
            <person name="Kim H.-S."/>
        </authorList>
    </citation>
    <scope>NUCLEOTIDE SEQUENCE [LARGE SCALE GENOMIC DNA]</scope>
    <source>
        <strain evidence="1 2">TSPH2</strain>
    </source>
</reference>
<dbReference type="PIRSF" id="PIRSF019381">
    <property type="entry name" value="YcjX"/>
    <property type="match status" value="1"/>
</dbReference>
<dbReference type="InterPro" id="IPR007413">
    <property type="entry name" value="YcjX-like"/>
</dbReference>
<protein>
    <recommendedName>
        <fullName evidence="3">Amino acid regulated cytosolic protein</fullName>
    </recommendedName>
</protein>
<evidence type="ECO:0008006" key="3">
    <source>
        <dbReference type="Google" id="ProtNLM"/>
    </source>
</evidence>
<dbReference type="AlphaFoldDB" id="A0A291GG62"/>
<dbReference type="OrthoDB" id="9777645at2"/>
<organism evidence="1 2">
    <name type="scientific">Celeribacter ethanolicus</name>
    <dbReference type="NCBI Taxonomy" id="1758178"/>
    <lineage>
        <taxon>Bacteria</taxon>
        <taxon>Pseudomonadati</taxon>
        <taxon>Pseudomonadota</taxon>
        <taxon>Alphaproteobacteria</taxon>
        <taxon>Rhodobacterales</taxon>
        <taxon>Roseobacteraceae</taxon>
        <taxon>Celeribacter</taxon>
    </lineage>
</organism>
<dbReference type="EMBL" id="CP022196">
    <property type="protein sequence ID" value="ATG49181.1"/>
    <property type="molecule type" value="Genomic_DNA"/>
</dbReference>
<dbReference type="KEGG" id="ceh:CEW89_17355"/>
<dbReference type="PANTHER" id="PTHR38605">
    <property type="entry name" value="ATPASE-RELATED"/>
    <property type="match status" value="1"/>
</dbReference>
<keyword evidence="2" id="KW-1185">Reference proteome</keyword>
<sequence>MRAIARRAARVQSFSLTTGALNAYVERVNIGKEATDLILNDIADRILRGVETVQGGVHEALFEPVIRLGVTGLSRSGKTVFITSLVANLLDRGRMPQFGPATAITAAYLQPQPDDTVPRFDYEAHLSALTSPEPHWPESTRAVSELRLSFKVRPAGLLGGLTGQKTVHLDIVDYPGEWLLDLGLMEKSFAEWSAEALQAARDRAEGEAFLAVLDAADPSAKQDEPTAKSLAQSFTAYLQSARAAGYSDCTPGRFLLPGELDGSPVLTFAPLPAGEAPRGSLHREFERRFDAYKREVVKPFFRDHFSRIDRQVVLVDALGAIHSGPKAVEDLRRTMADILLAFRPGRVGRIMSLLGQHKVEKILFAATKADHIHHNQHPRLTAIMEALVRDARDRADFAGASTQAMSLAALRATVEETMEHQGQSLDVVRGMTEGGKQAAFYPGELPEDPAHILSPARKGAERWLDAQYEIMKFRPARLTLRPGEGPPHIRLDRAAEFLIGDKL</sequence>
<dbReference type="STRING" id="1758178.GCA_001550095_01069"/>
<proteinExistence type="predicted"/>
<evidence type="ECO:0000313" key="1">
    <source>
        <dbReference type="EMBL" id="ATG49181.1"/>
    </source>
</evidence>
<name>A0A291GG62_9RHOB</name>